<gene>
    <name evidence="11" type="primary">ilvC</name>
    <name evidence="11" type="ORF">HY730_07275</name>
</gene>
<reference evidence="11" key="1">
    <citation type="submission" date="2020-07" db="EMBL/GenBank/DDBJ databases">
        <title>Huge and variable diversity of episymbiotic CPR bacteria and DPANN archaea in groundwater ecosystems.</title>
        <authorList>
            <person name="He C.Y."/>
            <person name="Keren R."/>
            <person name="Whittaker M."/>
            <person name="Farag I.F."/>
            <person name="Doudna J."/>
            <person name="Cate J.H.D."/>
            <person name="Banfield J.F."/>
        </authorList>
    </citation>
    <scope>NUCLEOTIDE SEQUENCE</scope>
    <source>
        <strain evidence="11">NC_groundwater_1482_Ag_S-0.65um_47_24</strain>
    </source>
</reference>
<evidence type="ECO:0000256" key="1">
    <source>
        <dbReference type="ARBA" id="ARBA00004864"/>
    </source>
</evidence>
<comment type="similarity">
    <text evidence="3 8">Belongs to the ketol-acid reductoisomerase family.</text>
</comment>
<evidence type="ECO:0000259" key="9">
    <source>
        <dbReference type="PROSITE" id="PS51850"/>
    </source>
</evidence>
<feature type="binding site" evidence="8">
    <location>
        <position position="190"/>
    </location>
    <ligand>
        <name>Mg(2+)</name>
        <dbReference type="ChEBI" id="CHEBI:18420"/>
        <label>1</label>
    </ligand>
</feature>
<sequence length="328" mass="36082">MANIYHDSDADLSFLQGKTIAVIGYGNQGQAQALNLRDSGLNVVIGTLKDDSWERAKEEKFEVYPMAEAAQLGQVIMMLIPDEVMPEVYHREIEPHLSHHKVLDFASGYNIGFALIKPLSFVDVVMVAPRMIGRGVRQLYKEGKGFASFIGIEQNASGSAKNIVLALAKGIGSTRAGVMQLTMRQEAELDLFSEQAFGPAFGAALGAAISVELEAGYPPEAVLLELYMSGEMAMVMQAGVEVGMIKQMDFHSQTSQYGSMTRRPRFATGELKEKMRAVLEEIRSGKFSQEWTAEQKAGLPTFKQLKAKAKKSSLIALEERVRRELLGK</sequence>
<dbReference type="PROSITE" id="PS51850">
    <property type="entry name" value="KARI_N"/>
    <property type="match status" value="1"/>
</dbReference>
<dbReference type="SUPFAM" id="SSF51735">
    <property type="entry name" value="NAD(P)-binding Rossmann-fold domains"/>
    <property type="match status" value="1"/>
</dbReference>
<evidence type="ECO:0000259" key="10">
    <source>
        <dbReference type="PROSITE" id="PS51851"/>
    </source>
</evidence>
<dbReference type="GO" id="GO:0046872">
    <property type="term" value="F:metal ion binding"/>
    <property type="evidence" value="ECO:0007669"/>
    <property type="project" value="UniProtKB-UniRule"/>
</dbReference>
<keyword evidence="4 8" id="KW-0028">Amino-acid biosynthesis</keyword>
<comment type="pathway">
    <text evidence="2">Amino-acid biosynthesis; L-isoleucine biosynthesis; L-isoleucine from 2-oxobutanoate: step 2/4.</text>
</comment>
<dbReference type="InterPro" id="IPR013023">
    <property type="entry name" value="KARI"/>
</dbReference>
<dbReference type="InterPro" id="IPR013116">
    <property type="entry name" value="KARI_N"/>
</dbReference>
<feature type="domain" description="KARI C-terminal knotted" evidence="10">
    <location>
        <begin position="182"/>
        <end position="328"/>
    </location>
</feature>
<protein>
    <recommendedName>
        <fullName evidence="7">Ketol-acid reductoisomerase</fullName>
        <ecNumber evidence="7">1.1.1.86</ecNumber>
    </recommendedName>
</protein>
<dbReference type="EC" id="1.1.1.86" evidence="7"/>
<evidence type="ECO:0000256" key="7">
    <source>
        <dbReference type="NCBIfam" id="TIGR00465"/>
    </source>
</evidence>
<dbReference type="NCBIfam" id="TIGR00465">
    <property type="entry name" value="ilvC"/>
    <property type="match status" value="1"/>
</dbReference>
<feature type="binding site" evidence="8">
    <location>
        <position position="190"/>
    </location>
    <ligand>
        <name>Mg(2+)</name>
        <dbReference type="ChEBI" id="CHEBI:18420"/>
        <label>2</label>
    </ligand>
</feature>
<evidence type="ECO:0000256" key="2">
    <source>
        <dbReference type="ARBA" id="ARBA00004885"/>
    </source>
</evidence>
<evidence type="ECO:0000256" key="8">
    <source>
        <dbReference type="PROSITE-ProRule" id="PRU01198"/>
    </source>
</evidence>
<keyword evidence="8" id="KW-0479">Metal-binding</keyword>
<name>A0A933LRA1_UNCTE</name>
<dbReference type="SUPFAM" id="SSF48179">
    <property type="entry name" value="6-phosphogluconate dehydrogenase C-terminal domain-like"/>
    <property type="match status" value="1"/>
</dbReference>
<dbReference type="AlphaFoldDB" id="A0A933LRA1"/>
<keyword evidence="8" id="KW-0460">Magnesium</keyword>
<dbReference type="Pfam" id="PF07991">
    <property type="entry name" value="KARI_N"/>
    <property type="match status" value="1"/>
</dbReference>
<proteinExistence type="inferred from homology"/>
<dbReference type="PROSITE" id="PS51851">
    <property type="entry name" value="KARI_C"/>
    <property type="match status" value="1"/>
</dbReference>
<evidence type="ECO:0000313" key="11">
    <source>
        <dbReference type="EMBL" id="MBI4596161.1"/>
    </source>
</evidence>
<dbReference type="PANTHER" id="PTHR21371:SF1">
    <property type="entry name" value="KETOL-ACID REDUCTOISOMERASE, MITOCHONDRIAL"/>
    <property type="match status" value="1"/>
</dbReference>
<evidence type="ECO:0000256" key="5">
    <source>
        <dbReference type="ARBA" id="ARBA00023002"/>
    </source>
</evidence>
<evidence type="ECO:0000256" key="4">
    <source>
        <dbReference type="ARBA" id="ARBA00022605"/>
    </source>
</evidence>
<dbReference type="EMBL" id="JACQWF010000324">
    <property type="protein sequence ID" value="MBI4596161.1"/>
    <property type="molecule type" value="Genomic_DNA"/>
</dbReference>
<evidence type="ECO:0000313" key="12">
    <source>
        <dbReference type="Proteomes" id="UP000772181"/>
    </source>
</evidence>
<dbReference type="InterPro" id="IPR036291">
    <property type="entry name" value="NAD(P)-bd_dom_sf"/>
</dbReference>
<dbReference type="InterPro" id="IPR008927">
    <property type="entry name" value="6-PGluconate_DH-like_C_sf"/>
</dbReference>
<dbReference type="PANTHER" id="PTHR21371">
    <property type="entry name" value="KETOL-ACID REDUCTOISOMERASE, MITOCHONDRIAL"/>
    <property type="match status" value="1"/>
</dbReference>
<comment type="pathway">
    <text evidence="1">Amino-acid biosynthesis; L-valine biosynthesis; L-valine from pyruvate: step 2/4.</text>
</comment>
<comment type="caution">
    <text evidence="8">Lacks conserved residue(s) required for the propagation of feature annotation.</text>
</comment>
<dbReference type="Gene3D" id="3.40.50.720">
    <property type="entry name" value="NAD(P)-binding Rossmann-like Domain"/>
    <property type="match status" value="1"/>
</dbReference>
<organism evidence="11 12">
    <name type="scientific">Tectimicrobiota bacterium</name>
    <dbReference type="NCBI Taxonomy" id="2528274"/>
    <lineage>
        <taxon>Bacteria</taxon>
        <taxon>Pseudomonadati</taxon>
        <taxon>Nitrospinota/Tectimicrobiota group</taxon>
        <taxon>Candidatus Tectimicrobiota</taxon>
    </lineage>
</organism>
<evidence type="ECO:0000256" key="6">
    <source>
        <dbReference type="ARBA" id="ARBA00023304"/>
    </source>
</evidence>
<feature type="domain" description="KARI N-terminal Rossmann" evidence="9">
    <location>
        <begin position="2"/>
        <end position="181"/>
    </location>
</feature>
<evidence type="ECO:0000256" key="3">
    <source>
        <dbReference type="ARBA" id="ARBA00010318"/>
    </source>
</evidence>
<keyword evidence="6 8" id="KW-0100">Branched-chain amino acid biosynthesis</keyword>
<dbReference type="Proteomes" id="UP000772181">
    <property type="component" value="Unassembled WGS sequence"/>
</dbReference>
<dbReference type="Pfam" id="PF01450">
    <property type="entry name" value="KARI_C"/>
    <property type="match status" value="1"/>
</dbReference>
<dbReference type="GO" id="GO:0009097">
    <property type="term" value="P:isoleucine biosynthetic process"/>
    <property type="evidence" value="ECO:0007669"/>
    <property type="project" value="UniProtKB-UniRule"/>
</dbReference>
<dbReference type="Gene3D" id="6.10.240.10">
    <property type="match status" value="1"/>
</dbReference>
<dbReference type="GO" id="GO:0004455">
    <property type="term" value="F:ketol-acid reductoisomerase activity"/>
    <property type="evidence" value="ECO:0007669"/>
    <property type="project" value="UniProtKB-UniRule"/>
</dbReference>
<dbReference type="InterPro" id="IPR000506">
    <property type="entry name" value="KARI_C"/>
</dbReference>
<dbReference type="GO" id="GO:0009099">
    <property type="term" value="P:L-valine biosynthetic process"/>
    <property type="evidence" value="ECO:0007669"/>
    <property type="project" value="UniProtKB-UniRule"/>
</dbReference>
<accession>A0A933LRA1</accession>
<comment type="caution">
    <text evidence="11">The sequence shown here is derived from an EMBL/GenBank/DDBJ whole genome shotgun (WGS) entry which is preliminary data.</text>
</comment>
<keyword evidence="5 8" id="KW-0560">Oxidoreductase</keyword>
<feature type="binding site" evidence="8">
    <location>
        <position position="194"/>
    </location>
    <ligand>
        <name>Mg(2+)</name>
        <dbReference type="ChEBI" id="CHEBI:18420"/>
        <label>1</label>
    </ligand>
</feature>